<organism evidence="1 2">
    <name type="scientific">Methylobacterium pseudosasicola</name>
    <dbReference type="NCBI Taxonomy" id="582667"/>
    <lineage>
        <taxon>Bacteria</taxon>
        <taxon>Pseudomonadati</taxon>
        <taxon>Pseudomonadota</taxon>
        <taxon>Alphaproteobacteria</taxon>
        <taxon>Hyphomicrobiales</taxon>
        <taxon>Methylobacteriaceae</taxon>
        <taxon>Methylobacterium</taxon>
    </lineage>
</organism>
<proteinExistence type="predicted"/>
<keyword evidence="2" id="KW-1185">Reference proteome</keyword>
<gene>
    <name evidence="1" type="ORF">SAMN05192568_102839</name>
</gene>
<sequence length="41" mass="4393">MRPVFSGGAEGTLTRPTTLKFRPAARGPNVAAIIARREGIR</sequence>
<protein>
    <submittedName>
        <fullName evidence="1">Uncharacterized protein</fullName>
    </submittedName>
</protein>
<reference evidence="2" key="1">
    <citation type="submission" date="2016-10" db="EMBL/GenBank/DDBJ databases">
        <authorList>
            <person name="Varghese N."/>
            <person name="Submissions S."/>
        </authorList>
    </citation>
    <scope>NUCLEOTIDE SEQUENCE [LARGE SCALE GENOMIC DNA]</scope>
    <source>
        <strain evidence="2">BL36</strain>
    </source>
</reference>
<name>A0A1I4Q5H2_9HYPH</name>
<dbReference type="EMBL" id="FOTK01000028">
    <property type="protein sequence ID" value="SFM35321.1"/>
    <property type="molecule type" value="Genomic_DNA"/>
</dbReference>
<dbReference type="Proteomes" id="UP000199048">
    <property type="component" value="Unassembled WGS sequence"/>
</dbReference>
<evidence type="ECO:0000313" key="2">
    <source>
        <dbReference type="Proteomes" id="UP000199048"/>
    </source>
</evidence>
<evidence type="ECO:0000313" key="1">
    <source>
        <dbReference type="EMBL" id="SFM35321.1"/>
    </source>
</evidence>
<dbReference type="AlphaFoldDB" id="A0A1I4Q5H2"/>
<accession>A0A1I4Q5H2</accession>
<dbReference type="STRING" id="582667.SAMN05192568_102839"/>